<protein>
    <submittedName>
        <fullName evidence="2">Uncharacterized protein</fullName>
    </submittedName>
</protein>
<feature type="compositionally biased region" description="Polar residues" evidence="1">
    <location>
        <begin position="144"/>
        <end position="154"/>
    </location>
</feature>
<dbReference type="RefSeq" id="WP_157589064.1">
    <property type="nucleotide sequence ID" value="NZ_WPIN01000015.1"/>
</dbReference>
<comment type="caution">
    <text evidence="2">The sequence shown here is derived from an EMBL/GenBank/DDBJ whole genome shotgun (WGS) entry which is preliminary data.</text>
</comment>
<feature type="compositionally biased region" description="Polar residues" evidence="1">
    <location>
        <begin position="162"/>
        <end position="175"/>
    </location>
</feature>
<feature type="region of interest" description="Disordered" evidence="1">
    <location>
        <begin position="144"/>
        <end position="175"/>
    </location>
</feature>
<dbReference type="EMBL" id="WPIN01000015">
    <property type="protein sequence ID" value="MVM34236.1"/>
    <property type="molecule type" value="Genomic_DNA"/>
</dbReference>
<keyword evidence="3" id="KW-1185">Reference proteome</keyword>
<dbReference type="AlphaFoldDB" id="A0A7K1SKY0"/>
<proteinExistence type="predicted"/>
<name>A0A7K1SKY0_9BACT</name>
<dbReference type="Proteomes" id="UP000436006">
    <property type="component" value="Unassembled WGS sequence"/>
</dbReference>
<organism evidence="2 3">
    <name type="scientific">Spirosoma arboris</name>
    <dbReference type="NCBI Taxonomy" id="2682092"/>
    <lineage>
        <taxon>Bacteria</taxon>
        <taxon>Pseudomonadati</taxon>
        <taxon>Bacteroidota</taxon>
        <taxon>Cytophagia</taxon>
        <taxon>Cytophagales</taxon>
        <taxon>Cytophagaceae</taxon>
        <taxon>Spirosoma</taxon>
    </lineage>
</organism>
<reference evidence="2 3" key="1">
    <citation type="submission" date="2019-12" db="EMBL/GenBank/DDBJ databases">
        <title>Spirosoma sp. HMF4905 genome sequencing and assembly.</title>
        <authorList>
            <person name="Kang H."/>
            <person name="Cha I."/>
            <person name="Kim H."/>
            <person name="Joh K."/>
        </authorList>
    </citation>
    <scope>NUCLEOTIDE SEQUENCE [LARGE SCALE GENOMIC DNA]</scope>
    <source>
        <strain evidence="2 3">HMF4905</strain>
    </source>
</reference>
<evidence type="ECO:0000313" key="2">
    <source>
        <dbReference type="EMBL" id="MVM34236.1"/>
    </source>
</evidence>
<sequence>MTTNILSDQVSTLRLEIFRDNPWRKVLTLPVGFVLPTGVTTFVYADADGAKLGDSVQPNASISGREITLEYDTPWKLPEQAFHKILFDGVVKWAGPVVTTRNTSLGKAEQSGTVLIVNQEGVEVEVPYTTDFLALEARNAAQSFAQDSETQANRSESEADRSQQQANIATESNEQLSGYFSETTQYIGTAVDHIDSIQENIDTQQVDVNQKSQQVAQNTNTVNTAKQSVDDSKAHVDQVKGQIDGIKSNIDTQQVDVNNKSIQVDQNTNAVNTAKLSVDDSKAHVDQVKGQIDTIQQDVTTKQGIATDSATLAGQKANEANTSAGNAHASEVNAAASAQVFIDGNKGDWQAATLYSKGDRVFVGGSSYERKTSGLSGASFDATESQNWQIYAQGGGASNGSVGINTLSTTVQSLIWQNLPPESGYLVGLLDAKKRILFGFKLDGSFAVTKYGLGSIGGAALVDASIPLAKLGTDATSLFWQVMPSESGYNIALVDAKKRIYFGTKTDGSFVATKFAVSSIGGTALVDGTITLAKLGADVKAYFWQDLPVETGYIGGFLDAKKRILWAVRLDGTFYAPKFEFTLGNNVVGMANLTTDVQNALIAGGSTNVNERVVVEDDNLLRGKVVDIATDTGIGGANFMRFPRFRTPVLQGINTSGQALEFRRSSGLLTKAEKYIGTFTPAATIQELVYKGTTGSSPVTTGLVAGDYYAIRATVGTPIVINSQSYVGGDLTIWDGTQFVKKAAPAPTETALIGHWWVVDTAGRFDGVSYAVGDIIYCVAIASQGGPYTRYFTKLKAGEYAFAGEFNPATLTSPITSENVYYIASATGTYDGKTFVRGDMLIRILGTWHKVTSEIITAIAAGSFFSFNCAAFADEYEVRRADVSATRVQVTAQGRSAYSQKASIGSLVAYTDSMGANLLSLAALVAPRTFALNAFGGGTSEQILSMQKYHILNGDPYKGWIHLWYHGQNNTSDLAQYKKAVEEGINMTGARDRRFLFLGVLGQRNALYNGTRLVIDAQEGRFQKSSTNAIYNIETYLDSVVSGSWISTYQVLLSSAVGRTTIDPTFPGMTEAAVASTYGVLPFSYWFDWTAAPFTAAQLNFQGYSDATPTGGSNFDYYLTTTGNLVVNVSGTWTTYTYDRIHTLSTVRTLYATAIQNWLTTQKY</sequence>
<gene>
    <name evidence="2" type="ORF">GO755_29670</name>
</gene>
<evidence type="ECO:0000313" key="3">
    <source>
        <dbReference type="Proteomes" id="UP000436006"/>
    </source>
</evidence>
<accession>A0A7K1SKY0</accession>
<evidence type="ECO:0000256" key="1">
    <source>
        <dbReference type="SAM" id="MobiDB-lite"/>
    </source>
</evidence>